<comment type="similarity">
    <text evidence="6">Belongs to the endonuclease V family.</text>
</comment>
<sequence length="231" mass="25408">MSTLQVHVRHRWDLDPRDAVRLQAHLRQRVETRDRLPEVTAVGGVDVGFEDEGRTARAAVVVLSFPSLTLMEYAIARAPVTFPYVPGLLSFREIPVVLEALQKLRALPSLLLCDGQGYAHPRRLGIASHLGIVCDLPTVGVAKTLLVGRHEPVPDIRGTWRPLVDGGETVGAALRTRAGVKPVYVSAGHRISLETALRYVMACVTRYRLPETTRWAHRLASHPEKAAAGTE</sequence>
<feature type="binding site" evidence="6">
    <location>
        <position position="114"/>
    </location>
    <ligand>
        <name>Mg(2+)</name>
        <dbReference type="ChEBI" id="CHEBI:18420"/>
    </ligand>
</feature>
<keyword evidence="8" id="KW-1185">Reference proteome</keyword>
<dbReference type="FunCoup" id="A0A5C7EUY8">
    <property type="interactions" value="380"/>
</dbReference>
<name>A0A5C7EUY8_9PROT</name>
<keyword evidence="2 6" id="KW-0963">Cytoplasm</keyword>
<reference evidence="7 8" key="1">
    <citation type="submission" date="2019-08" db="EMBL/GenBank/DDBJ databases">
        <title>Pelomicrobium methylotrophicum gen. nov., sp. nov. a moderately thermophilic, facultatively anaerobic, lithoautotrophic and methylotrophic bacterium isolated from a terrestrial mud volcano.</title>
        <authorList>
            <person name="Slobodkina G.B."/>
            <person name="Merkel A.Y."/>
            <person name="Slobodkin A.I."/>
        </authorList>
    </citation>
    <scope>NUCLEOTIDE SEQUENCE [LARGE SCALE GENOMIC DNA]</scope>
    <source>
        <strain evidence="7 8">SM250</strain>
    </source>
</reference>
<keyword evidence="3 6" id="KW-0540">Nuclease</keyword>
<keyword evidence="6" id="KW-0479">Metal-binding</keyword>
<dbReference type="GO" id="GO:0005737">
    <property type="term" value="C:cytoplasm"/>
    <property type="evidence" value="ECO:0007669"/>
    <property type="project" value="UniProtKB-SubCell"/>
</dbReference>
<feature type="binding site" evidence="6">
    <location>
        <position position="46"/>
    </location>
    <ligand>
        <name>Mg(2+)</name>
        <dbReference type="ChEBI" id="CHEBI:18420"/>
    </ligand>
</feature>
<dbReference type="CDD" id="cd06559">
    <property type="entry name" value="Endonuclease_V"/>
    <property type="match status" value="1"/>
</dbReference>
<evidence type="ECO:0000256" key="6">
    <source>
        <dbReference type="HAMAP-Rule" id="MF_00801"/>
    </source>
</evidence>
<gene>
    <name evidence="6" type="primary">nfi</name>
    <name evidence="7" type="ORF">FR698_12050</name>
</gene>
<comment type="cofactor">
    <cofactor evidence="6">
        <name>Mg(2+)</name>
        <dbReference type="ChEBI" id="CHEBI:18420"/>
    </cofactor>
</comment>
<dbReference type="Pfam" id="PF04493">
    <property type="entry name" value="Endonuclease_5"/>
    <property type="match status" value="1"/>
</dbReference>
<accession>A0A5C7EUY8</accession>
<comment type="catalytic activity">
    <reaction evidence="6">
        <text>Endonucleolytic cleavage at apurinic or apyrimidinic sites to products with a 5'-phosphate.</text>
        <dbReference type="EC" id="3.1.21.7"/>
    </reaction>
</comment>
<evidence type="ECO:0000256" key="2">
    <source>
        <dbReference type="ARBA" id="ARBA00022490"/>
    </source>
</evidence>
<dbReference type="GO" id="GO:0003727">
    <property type="term" value="F:single-stranded RNA binding"/>
    <property type="evidence" value="ECO:0007669"/>
    <property type="project" value="TreeGrafter"/>
</dbReference>
<keyword evidence="5 6" id="KW-0378">Hydrolase</keyword>
<evidence type="ECO:0000256" key="4">
    <source>
        <dbReference type="ARBA" id="ARBA00022759"/>
    </source>
</evidence>
<dbReference type="GO" id="GO:0006281">
    <property type="term" value="P:DNA repair"/>
    <property type="evidence" value="ECO:0007669"/>
    <property type="project" value="UniProtKB-UniRule"/>
</dbReference>
<dbReference type="EMBL" id="VPFL01000017">
    <property type="protein sequence ID" value="TXF11057.1"/>
    <property type="molecule type" value="Genomic_DNA"/>
</dbReference>
<dbReference type="GO" id="GO:0016891">
    <property type="term" value="F:RNA endonuclease activity producing 5'-phosphomonoesters, hydrolytic mechanism"/>
    <property type="evidence" value="ECO:0007669"/>
    <property type="project" value="TreeGrafter"/>
</dbReference>
<keyword evidence="6" id="KW-0227">DNA damage</keyword>
<keyword evidence="4 6" id="KW-0255">Endonuclease</keyword>
<dbReference type="Gene3D" id="3.30.2170.10">
    <property type="entry name" value="archaeoglobus fulgidus dsm 4304 superfamily"/>
    <property type="match status" value="1"/>
</dbReference>
<dbReference type="HAMAP" id="MF_00801">
    <property type="entry name" value="Endonuclease_5"/>
    <property type="match status" value="1"/>
</dbReference>
<evidence type="ECO:0000313" key="7">
    <source>
        <dbReference type="EMBL" id="TXF11057.1"/>
    </source>
</evidence>
<dbReference type="EC" id="3.1.21.7" evidence="6"/>
<evidence type="ECO:0000313" key="8">
    <source>
        <dbReference type="Proteomes" id="UP000321201"/>
    </source>
</evidence>
<comment type="function">
    <text evidence="6">DNA repair enzyme involved in the repair of deaminated bases. Selectively cleaves double-stranded DNA at the second phosphodiester bond 3' to a deoxyinosine leaving behind the intact lesion on the nicked DNA.</text>
</comment>
<dbReference type="GO" id="GO:0043737">
    <property type="term" value="F:deoxyribonuclease V activity"/>
    <property type="evidence" value="ECO:0007669"/>
    <property type="project" value="UniProtKB-UniRule"/>
</dbReference>
<dbReference type="RefSeq" id="WP_147800448.1">
    <property type="nucleotide sequence ID" value="NZ_VPFL01000017.1"/>
</dbReference>
<dbReference type="NCBIfam" id="NF008629">
    <property type="entry name" value="PRK11617.1"/>
    <property type="match status" value="1"/>
</dbReference>
<dbReference type="PANTHER" id="PTHR28511:SF1">
    <property type="entry name" value="ENDONUCLEASE V"/>
    <property type="match status" value="1"/>
</dbReference>
<keyword evidence="6" id="KW-0460">Magnesium</keyword>
<proteinExistence type="inferred from homology"/>
<comment type="caution">
    <text evidence="7">The sequence shown here is derived from an EMBL/GenBank/DDBJ whole genome shotgun (WGS) entry which is preliminary data.</text>
</comment>
<dbReference type="AlphaFoldDB" id="A0A5C7EUY8"/>
<dbReference type="OrthoDB" id="9790916at2"/>
<keyword evidence="6" id="KW-0234">DNA repair</keyword>
<dbReference type="InterPro" id="IPR007581">
    <property type="entry name" value="Endonuclease-V"/>
</dbReference>
<protein>
    <recommendedName>
        <fullName evidence="6">Endonuclease V</fullName>
        <ecNumber evidence="6">3.1.21.7</ecNumber>
    </recommendedName>
    <alternativeName>
        <fullName evidence="6">Deoxyinosine 3'endonuclease</fullName>
    </alternativeName>
    <alternativeName>
        <fullName evidence="6">Deoxyribonuclease V</fullName>
        <shortName evidence="6">DNase V</shortName>
    </alternativeName>
</protein>
<dbReference type="InParanoid" id="A0A5C7EUY8"/>
<evidence type="ECO:0000256" key="5">
    <source>
        <dbReference type="ARBA" id="ARBA00022801"/>
    </source>
</evidence>
<dbReference type="GO" id="GO:0000287">
    <property type="term" value="F:magnesium ion binding"/>
    <property type="evidence" value="ECO:0007669"/>
    <property type="project" value="UniProtKB-UniRule"/>
</dbReference>
<organism evidence="7 8">
    <name type="scientific">Pelomicrobium methylotrophicum</name>
    <dbReference type="NCBI Taxonomy" id="2602750"/>
    <lineage>
        <taxon>Bacteria</taxon>
        <taxon>Pseudomonadati</taxon>
        <taxon>Pseudomonadota</taxon>
        <taxon>Hydrogenophilia</taxon>
        <taxon>Hydrogenophilia incertae sedis</taxon>
        <taxon>Pelomicrobium</taxon>
    </lineage>
</organism>
<comment type="subcellular location">
    <subcellularLocation>
        <location evidence="1 6">Cytoplasm</location>
    </subcellularLocation>
</comment>
<dbReference type="PANTHER" id="PTHR28511">
    <property type="entry name" value="ENDONUCLEASE V"/>
    <property type="match status" value="1"/>
</dbReference>
<evidence type="ECO:0000256" key="3">
    <source>
        <dbReference type="ARBA" id="ARBA00022722"/>
    </source>
</evidence>
<dbReference type="Proteomes" id="UP000321201">
    <property type="component" value="Unassembled WGS sequence"/>
</dbReference>
<evidence type="ECO:0000256" key="1">
    <source>
        <dbReference type="ARBA" id="ARBA00004496"/>
    </source>
</evidence>
<feature type="site" description="Interaction with target DNA" evidence="6">
    <location>
        <position position="84"/>
    </location>
</feature>